<comment type="caution">
    <text evidence="1">The sequence shown here is derived from an EMBL/GenBank/DDBJ whole genome shotgun (WGS) entry which is preliminary data.</text>
</comment>
<sequence length="142" mass="17175">MNESKIQKRYIKKMNESIKQFVDSKRDKFLNELLQNYKEVESQKYDELVMLLQGIEDLEQTPLIENSDQRPFIEDSKQFLLDEDLEQNQPVDILSPSVNNSVDLQRDKLLDQKSNKFQIKVEDTYQHQYWLQRIRRTMSQFI</sequence>
<dbReference type="AlphaFoldDB" id="A0A9N9EVZ7"/>
<name>A0A9N9EVZ7_9GLOM</name>
<dbReference type="EMBL" id="CAJVPY010008201">
    <property type="protein sequence ID" value="CAG8692731.1"/>
    <property type="molecule type" value="Genomic_DNA"/>
</dbReference>
<keyword evidence="2" id="KW-1185">Reference proteome</keyword>
<dbReference type="Proteomes" id="UP000789405">
    <property type="component" value="Unassembled WGS sequence"/>
</dbReference>
<evidence type="ECO:0000313" key="1">
    <source>
        <dbReference type="EMBL" id="CAG8692731.1"/>
    </source>
</evidence>
<evidence type="ECO:0000313" key="2">
    <source>
        <dbReference type="Proteomes" id="UP000789405"/>
    </source>
</evidence>
<accession>A0A9N9EVZ7</accession>
<gene>
    <name evidence="1" type="ORF">DERYTH_LOCUS12485</name>
</gene>
<protein>
    <submittedName>
        <fullName evidence="1">4542_t:CDS:1</fullName>
    </submittedName>
</protein>
<organism evidence="1 2">
    <name type="scientific">Dentiscutata erythropus</name>
    <dbReference type="NCBI Taxonomy" id="1348616"/>
    <lineage>
        <taxon>Eukaryota</taxon>
        <taxon>Fungi</taxon>
        <taxon>Fungi incertae sedis</taxon>
        <taxon>Mucoromycota</taxon>
        <taxon>Glomeromycotina</taxon>
        <taxon>Glomeromycetes</taxon>
        <taxon>Diversisporales</taxon>
        <taxon>Gigasporaceae</taxon>
        <taxon>Dentiscutata</taxon>
    </lineage>
</organism>
<proteinExistence type="predicted"/>
<reference evidence="1" key="1">
    <citation type="submission" date="2021-06" db="EMBL/GenBank/DDBJ databases">
        <authorList>
            <person name="Kallberg Y."/>
            <person name="Tangrot J."/>
            <person name="Rosling A."/>
        </authorList>
    </citation>
    <scope>NUCLEOTIDE SEQUENCE</scope>
    <source>
        <strain evidence="1">MA453B</strain>
    </source>
</reference>